<sequence length="320" mass="35256">MLDTNVSLPSKPRVVSEEEFRGIYEIDGLYPGYGHTLGNSLRRIILSSLPGAAITQVKIDGVGHEFEAVDHIKEDVITILLNLKRIRIASHSAEPLTMTLKASGEGIITAGDITVPSQIEILNPEQPIAEITAKSGSLEIEMTVEHGLGYVPREIHQRDKVDIGTIALDAVFTPIRRVNYEVENMRVGDRTDYNRLRIVLETDGTVSPREALEQSIEIMIHQLKSVIGFQEEREEEVAETTDAPSEDEDESVDTDALKTRIETLDLSTRTANALEEASIRTVGGLVRKKKDDILALDGIGDKGLDEIEVVLKTLGLSLKD</sequence>
<dbReference type="InterPro" id="IPR011263">
    <property type="entry name" value="DNA-dir_RNA_pol_RpoA/D/Rpb3"/>
</dbReference>
<dbReference type="InterPro" id="IPR011262">
    <property type="entry name" value="DNA-dir_RNA_pol_insert"/>
</dbReference>
<dbReference type="GO" id="GO:0006351">
    <property type="term" value="P:DNA-templated transcription"/>
    <property type="evidence" value="ECO:0007669"/>
    <property type="project" value="UniProtKB-UniRule"/>
</dbReference>
<dbReference type="EMBL" id="PFBI01000004">
    <property type="protein sequence ID" value="PIR84768.1"/>
    <property type="molecule type" value="Genomic_DNA"/>
</dbReference>
<evidence type="ECO:0000313" key="14">
    <source>
        <dbReference type="EMBL" id="PIR84768.1"/>
    </source>
</evidence>
<dbReference type="GO" id="GO:0003899">
    <property type="term" value="F:DNA-directed RNA polymerase activity"/>
    <property type="evidence" value="ECO:0007669"/>
    <property type="project" value="UniProtKB-UniRule"/>
</dbReference>
<dbReference type="AlphaFoldDB" id="A0A2H0UEB2"/>
<dbReference type="SUPFAM" id="SSF56553">
    <property type="entry name" value="Insert subdomain of RNA polymerase alpha subunit"/>
    <property type="match status" value="1"/>
</dbReference>
<dbReference type="Gene3D" id="2.170.120.12">
    <property type="entry name" value="DNA-directed RNA polymerase, insert domain"/>
    <property type="match status" value="1"/>
</dbReference>
<comment type="domain">
    <text evidence="11">The N-terminal domain is essential for RNAP assembly and basal transcription, whereas the C-terminal domain is involved in interaction with transcriptional regulators and with upstream promoter elements.</text>
</comment>
<protein>
    <recommendedName>
        <fullName evidence="3 11">DNA-directed RNA polymerase subunit alpha</fullName>
        <shortName evidence="11">RNAP subunit alpha</shortName>
        <ecNumber evidence="2 11">2.7.7.6</ecNumber>
    </recommendedName>
    <alternativeName>
        <fullName evidence="9 11">RNA polymerase subunit alpha</fullName>
    </alternativeName>
    <alternativeName>
        <fullName evidence="8 11">Transcriptase subunit alpha</fullName>
    </alternativeName>
</protein>
<dbReference type="InterPro" id="IPR011260">
    <property type="entry name" value="RNAP_asu_C"/>
</dbReference>
<evidence type="ECO:0000256" key="10">
    <source>
        <dbReference type="ARBA" id="ARBA00048552"/>
    </source>
</evidence>
<dbReference type="SMART" id="SM00662">
    <property type="entry name" value="RPOLD"/>
    <property type="match status" value="1"/>
</dbReference>
<dbReference type="Gene3D" id="3.30.1360.10">
    <property type="entry name" value="RNA polymerase, RBP11-like subunit"/>
    <property type="match status" value="1"/>
</dbReference>
<evidence type="ECO:0000256" key="2">
    <source>
        <dbReference type="ARBA" id="ARBA00012418"/>
    </source>
</evidence>
<dbReference type="GO" id="GO:0003677">
    <property type="term" value="F:DNA binding"/>
    <property type="evidence" value="ECO:0007669"/>
    <property type="project" value="UniProtKB-UniRule"/>
</dbReference>
<keyword evidence="6 11" id="KW-0548">Nucleotidyltransferase</keyword>
<comment type="caution">
    <text evidence="14">The sequence shown here is derived from an EMBL/GenBank/DDBJ whole genome shotgun (WGS) entry which is preliminary data.</text>
</comment>
<evidence type="ECO:0000256" key="1">
    <source>
        <dbReference type="ARBA" id="ARBA00007123"/>
    </source>
</evidence>
<dbReference type="CDD" id="cd06928">
    <property type="entry name" value="RNAP_alpha_NTD"/>
    <property type="match status" value="1"/>
</dbReference>
<dbReference type="InterPro" id="IPR011773">
    <property type="entry name" value="DNA-dir_RpoA"/>
</dbReference>
<feature type="region of interest" description="Disordered" evidence="12">
    <location>
        <begin position="231"/>
        <end position="253"/>
    </location>
</feature>
<comment type="function">
    <text evidence="11">DNA-dependent RNA polymerase catalyzes the transcription of DNA into RNA using the four ribonucleoside triphosphates as substrates.</text>
</comment>
<evidence type="ECO:0000256" key="5">
    <source>
        <dbReference type="ARBA" id="ARBA00022679"/>
    </source>
</evidence>
<dbReference type="NCBIfam" id="NF003519">
    <property type="entry name" value="PRK05182.2-5"/>
    <property type="match status" value="1"/>
</dbReference>
<name>A0A2H0UEB2_9BACT</name>
<proteinExistence type="inferred from homology"/>
<evidence type="ECO:0000256" key="4">
    <source>
        <dbReference type="ARBA" id="ARBA00022478"/>
    </source>
</evidence>
<evidence type="ECO:0000259" key="13">
    <source>
        <dbReference type="SMART" id="SM00662"/>
    </source>
</evidence>
<evidence type="ECO:0000256" key="8">
    <source>
        <dbReference type="ARBA" id="ARBA00032524"/>
    </source>
</evidence>
<dbReference type="HAMAP" id="MF_00059">
    <property type="entry name" value="RNApol_bact_RpoA"/>
    <property type="match status" value="1"/>
</dbReference>
<dbReference type="EC" id="2.7.7.6" evidence="2 11"/>
<comment type="subunit">
    <text evidence="11">Homodimer. The RNAP catalytic core consists of 2 alpha, 1 beta, 1 beta' and 1 omega subunit. When a sigma factor is associated with the core the holoenzyme is formed, which can initiate transcription.</text>
</comment>
<feature type="region of interest" description="Alpha C-terminal domain (alpha-CTD)" evidence="11">
    <location>
        <begin position="252"/>
        <end position="320"/>
    </location>
</feature>
<evidence type="ECO:0000256" key="12">
    <source>
        <dbReference type="SAM" id="MobiDB-lite"/>
    </source>
</evidence>
<keyword evidence="7 11" id="KW-0804">Transcription</keyword>
<accession>A0A2H0UEB2</accession>
<keyword evidence="4 11" id="KW-0240">DNA-directed RNA polymerase</keyword>
<feature type="compositionally biased region" description="Acidic residues" evidence="12">
    <location>
        <begin position="232"/>
        <end position="253"/>
    </location>
</feature>
<dbReference type="GO" id="GO:0046983">
    <property type="term" value="F:protein dimerization activity"/>
    <property type="evidence" value="ECO:0007669"/>
    <property type="project" value="InterPro"/>
</dbReference>
<reference evidence="15" key="1">
    <citation type="submission" date="2017-09" db="EMBL/GenBank/DDBJ databases">
        <title>Depth-based differentiation of microbial function through sediment-hosted aquifers and enrichment of novel symbionts in the deep terrestrial subsurface.</title>
        <authorList>
            <person name="Probst A.J."/>
            <person name="Ladd B."/>
            <person name="Jarett J.K."/>
            <person name="Geller-Mcgrath D.E."/>
            <person name="Sieber C.M.K."/>
            <person name="Emerson J.B."/>
            <person name="Anantharaman K."/>
            <person name="Thomas B.C."/>
            <person name="Malmstrom R."/>
            <person name="Stieglmeier M."/>
            <person name="Klingl A."/>
            <person name="Woyke T."/>
            <person name="Ryan C.M."/>
            <person name="Banfield J.F."/>
        </authorList>
    </citation>
    <scope>NUCLEOTIDE SEQUENCE [LARGE SCALE GENOMIC DNA]</scope>
</reference>
<dbReference type="GO" id="GO:0005737">
    <property type="term" value="C:cytoplasm"/>
    <property type="evidence" value="ECO:0007669"/>
    <property type="project" value="UniProtKB-ARBA"/>
</dbReference>
<dbReference type="NCBIfam" id="TIGR02027">
    <property type="entry name" value="rpoA"/>
    <property type="match status" value="1"/>
</dbReference>
<dbReference type="SUPFAM" id="SSF47789">
    <property type="entry name" value="C-terminal domain of RNA polymerase alpha subunit"/>
    <property type="match status" value="1"/>
</dbReference>
<dbReference type="InterPro" id="IPR036643">
    <property type="entry name" value="RNApol_insert_sf"/>
</dbReference>
<comment type="similarity">
    <text evidence="1 11">Belongs to the RNA polymerase alpha chain family.</text>
</comment>
<dbReference type="FunFam" id="2.170.120.12:FF:000001">
    <property type="entry name" value="DNA-directed RNA polymerase subunit alpha"/>
    <property type="match status" value="1"/>
</dbReference>
<evidence type="ECO:0000313" key="15">
    <source>
        <dbReference type="Proteomes" id="UP000229344"/>
    </source>
</evidence>
<dbReference type="Gene3D" id="1.10.150.20">
    <property type="entry name" value="5' to 3' exonuclease, C-terminal subdomain"/>
    <property type="match status" value="1"/>
</dbReference>
<evidence type="ECO:0000256" key="9">
    <source>
        <dbReference type="ARBA" id="ARBA00033070"/>
    </source>
</evidence>
<dbReference type="SUPFAM" id="SSF55257">
    <property type="entry name" value="RBP11-like subunits of RNA polymerase"/>
    <property type="match status" value="1"/>
</dbReference>
<dbReference type="Pfam" id="PF01000">
    <property type="entry name" value="RNA_pol_A_bac"/>
    <property type="match status" value="1"/>
</dbReference>
<evidence type="ECO:0000256" key="3">
    <source>
        <dbReference type="ARBA" id="ARBA00015972"/>
    </source>
</evidence>
<dbReference type="Pfam" id="PF01193">
    <property type="entry name" value="RNA_pol_L"/>
    <property type="match status" value="1"/>
</dbReference>
<dbReference type="Pfam" id="PF03118">
    <property type="entry name" value="RNA_pol_A_CTD"/>
    <property type="match status" value="1"/>
</dbReference>
<comment type="catalytic activity">
    <reaction evidence="10 11">
        <text>RNA(n) + a ribonucleoside 5'-triphosphate = RNA(n+1) + diphosphate</text>
        <dbReference type="Rhea" id="RHEA:21248"/>
        <dbReference type="Rhea" id="RHEA-COMP:14527"/>
        <dbReference type="Rhea" id="RHEA-COMP:17342"/>
        <dbReference type="ChEBI" id="CHEBI:33019"/>
        <dbReference type="ChEBI" id="CHEBI:61557"/>
        <dbReference type="ChEBI" id="CHEBI:140395"/>
        <dbReference type="EC" id="2.7.7.6"/>
    </reaction>
</comment>
<dbReference type="InterPro" id="IPR036603">
    <property type="entry name" value="RBP11-like"/>
</dbReference>
<gene>
    <name evidence="11" type="primary">rpoA</name>
    <name evidence="14" type="ORF">COU16_01100</name>
</gene>
<dbReference type="GO" id="GO:0000428">
    <property type="term" value="C:DNA-directed RNA polymerase complex"/>
    <property type="evidence" value="ECO:0007669"/>
    <property type="project" value="UniProtKB-KW"/>
</dbReference>
<organism evidence="14 15">
    <name type="scientific">Candidatus Kaiserbacteria bacterium CG10_big_fil_rev_8_21_14_0_10_47_16</name>
    <dbReference type="NCBI Taxonomy" id="1974608"/>
    <lineage>
        <taxon>Bacteria</taxon>
        <taxon>Candidatus Kaiseribacteriota</taxon>
    </lineage>
</organism>
<feature type="region of interest" description="Alpha N-terminal domain (alpha-NTD)" evidence="11">
    <location>
        <begin position="1"/>
        <end position="230"/>
    </location>
</feature>
<feature type="domain" description="DNA-directed RNA polymerase RpoA/D/Rpb3-type" evidence="13">
    <location>
        <begin position="21"/>
        <end position="229"/>
    </location>
</feature>
<evidence type="ECO:0000256" key="11">
    <source>
        <dbReference type="HAMAP-Rule" id="MF_00059"/>
    </source>
</evidence>
<dbReference type="Proteomes" id="UP000229344">
    <property type="component" value="Unassembled WGS sequence"/>
</dbReference>
<evidence type="ECO:0000256" key="6">
    <source>
        <dbReference type="ARBA" id="ARBA00022695"/>
    </source>
</evidence>
<evidence type="ECO:0000256" key="7">
    <source>
        <dbReference type="ARBA" id="ARBA00023163"/>
    </source>
</evidence>
<keyword evidence="5 11" id="KW-0808">Transferase</keyword>